<keyword evidence="3" id="KW-1185">Reference proteome</keyword>
<reference evidence="2 3" key="1">
    <citation type="submission" date="2022-01" db="EMBL/GenBank/DDBJ databases">
        <authorList>
            <person name="Xiong W."/>
            <person name="Schranz E."/>
        </authorList>
    </citation>
    <scope>NUCLEOTIDE SEQUENCE [LARGE SCALE GENOMIC DNA]</scope>
</reference>
<dbReference type="EMBL" id="CAKMRJ010004445">
    <property type="protein sequence ID" value="CAH1435384.1"/>
    <property type="molecule type" value="Genomic_DNA"/>
</dbReference>
<organism evidence="2 3">
    <name type="scientific">Lactuca virosa</name>
    <dbReference type="NCBI Taxonomy" id="75947"/>
    <lineage>
        <taxon>Eukaryota</taxon>
        <taxon>Viridiplantae</taxon>
        <taxon>Streptophyta</taxon>
        <taxon>Embryophyta</taxon>
        <taxon>Tracheophyta</taxon>
        <taxon>Spermatophyta</taxon>
        <taxon>Magnoliopsida</taxon>
        <taxon>eudicotyledons</taxon>
        <taxon>Gunneridae</taxon>
        <taxon>Pentapetalae</taxon>
        <taxon>asterids</taxon>
        <taxon>campanulids</taxon>
        <taxon>Asterales</taxon>
        <taxon>Asteraceae</taxon>
        <taxon>Cichorioideae</taxon>
        <taxon>Cichorieae</taxon>
        <taxon>Lactucinae</taxon>
        <taxon>Lactuca</taxon>
    </lineage>
</organism>
<feature type="region of interest" description="Disordered" evidence="1">
    <location>
        <begin position="242"/>
        <end position="272"/>
    </location>
</feature>
<dbReference type="PANTHER" id="PTHR31741">
    <property type="entry name" value="OS02G0726500 PROTEIN-RELATED"/>
    <property type="match status" value="1"/>
</dbReference>
<name>A0AAU9N644_9ASTR</name>
<accession>A0AAU9N644</accession>
<comment type="caution">
    <text evidence="2">The sequence shown here is derived from an EMBL/GenBank/DDBJ whole genome shotgun (WGS) entry which is preliminary data.</text>
</comment>
<dbReference type="Proteomes" id="UP001157418">
    <property type="component" value="Unassembled WGS sequence"/>
</dbReference>
<sequence>MRKLMLVFPNMGKEMLRRLIRIQMERNYCRSLKSQKKIKNMKKNVHLEQYLGTPGTIFGDNSDDSSADDNAIINSDSSTRTPSRNPSSSGESDSSIDSRRYEVKRNEGGGNNNMNSQFLGFKKTILLDKRLLVDLIDKYTNGILNWDEFSISVKQVHQERLGNPTKRLVISNKPKEEDYFYANPEECLQTSESDDEPRICENVWMQGHKMKHGLMRDRCMKMRVLASKSVYAAAAPVTSTTGLNMAPSEAATGSRSQHHDSRPHQLQDLIRE</sequence>
<dbReference type="GO" id="GO:0005737">
    <property type="term" value="C:cytoplasm"/>
    <property type="evidence" value="ECO:0007669"/>
    <property type="project" value="TreeGrafter"/>
</dbReference>
<proteinExistence type="predicted"/>
<evidence type="ECO:0000313" key="3">
    <source>
        <dbReference type="Proteomes" id="UP001157418"/>
    </source>
</evidence>
<dbReference type="AlphaFoldDB" id="A0AAU9N644"/>
<feature type="compositionally biased region" description="Low complexity" evidence="1">
    <location>
        <begin position="68"/>
        <end position="95"/>
    </location>
</feature>
<protein>
    <submittedName>
        <fullName evidence="2">Uncharacterized protein</fullName>
    </submittedName>
</protein>
<feature type="region of interest" description="Disordered" evidence="1">
    <location>
        <begin position="58"/>
        <end position="98"/>
    </location>
</feature>
<evidence type="ECO:0000313" key="2">
    <source>
        <dbReference type="EMBL" id="CAH1435384.1"/>
    </source>
</evidence>
<gene>
    <name evidence="2" type="ORF">LVIROSA_LOCUS21833</name>
</gene>
<dbReference type="PANTHER" id="PTHR31741:SF75">
    <property type="entry name" value="O-FUCOSYLTRANSFERASE FAMILY PROTEIN"/>
    <property type="match status" value="1"/>
</dbReference>
<feature type="compositionally biased region" description="Basic and acidic residues" evidence="1">
    <location>
        <begin position="257"/>
        <end position="272"/>
    </location>
</feature>
<evidence type="ECO:0000256" key="1">
    <source>
        <dbReference type="SAM" id="MobiDB-lite"/>
    </source>
</evidence>